<keyword evidence="3" id="KW-1185">Reference proteome</keyword>
<dbReference type="Proteomes" id="UP000193144">
    <property type="component" value="Unassembled WGS sequence"/>
</dbReference>
<accession>A0A1Y1ZJP6</accession>
<reference evidence="2 3" key="1">
    <citation type="submission" date="2016-07" db="EMBL/GenBank/DDBJ databases">
        <title>Pervasive Adenine N6-methylation of Active Genes in Fungi.</title>
        <authorList>
            <consortium name="DOE Joint Genome Institute"/>
            <person name="Mondo S.J."/>
            <person name="Dannebaum R.O."/>
            <person name="Kuo R.C."/>
            <person name="Labutti K."/>
            <person name="Haridas S."/>
            <person name="Kuo A."/>
            <person name="Salamov A."/>
            <person name="Ahrendt S.R."/>
            <person name="Lipzen A."/>
            <person name="Sullivan W."/>
            <person name="Andreopoulos W.B."/>
            <person name="Clum A."/>
            <person name="Lindquist E."/>
            <person name="Daum C."/>
            <person name="Ramamoorthy G.K."/>
            <person name="Gryganskyi A."/>
            <person name="Culley D."/>
            <person name="Magnuson J.K."/>
            <person name="James T.Y."/>
            <person name="O'Malley M.A."/>
            <person name="Stajich J.E."/>
            <person name="Spatafora J.W."/>
            <person name="Visel A."/>
            <person name="Grigoriev I.V."/>
        </authorList>
    </citation>
    <scope>NUCLEOTIDE SEQUENCE [LARGE SCALE GENOMIC DNA]</scope>
    <source>
        <strain evidence="2 3">CBS 115471</strain>
    </source>
</reference>
<sequence>MASHASAPSSPLKRDSQGNKGMTKASQARRKPSPKDPQENPPTHIPNSAAICRYMHGLSVPPLAGTPKFCAPNTPQWPRKSAKVYPWLMEIFCSSSPKGSDAVARSKPINGSPPGNRTAKRSVYAIHFGRFQSLRTWN</sequence>
<gene>
    <name evidence="2" type="ORF">BCR34DRAFT_602377</name>
</gene>
<evidence type="ECO:0000313" key="3">
    <source>
        <dbReference type="Proteomes" id="UP000193144"/>
    </source>
</evidence>
<protein>
    <submittedName>
        <fullName evidence="2">Uncharacterized protein</fullName>
    </submittedName>
</protein>
<organism evidence="2 3">
    <name type="scientific">Clohesyomyces aquaticus</name>
    <dbReference type="NCBI Taxonomy" id="1231657"/>
    <lineage>
        <taxon>Eukaryota</taxon>
        <taxon>Fungi</taxon>
        <taxon>Dikarya</taxon>
        <taxon>Ascomycota</taxon>
        <taxon>Pezizomycotina</taxon>
        <taxon>Dothideomycetes</taxon>
        <taxon>Pleosporomycetidae</taxon>
        <taxon>Pleosporales</taxon>
        <taxon>Lindgomycetaceae</taxon>
        <taxon>Clohesyomyces</taxon>
    </lineage>
</organism>
<name>A0A1Y1ZJP6_9PLEO</name>
<feature type="region of interest" description="Disordered" evidence="1">
    <location>
        <begin position="1"/>
        <end position="48"/>
    </location>
</feature>
<comment type="caution">
    <text evidence="2">The sequence shown here is derived from an EMBL/GenBank/DDBJ whole genome shotgun (WGS) entry which is preliminary data.</text>
</comment>
<evidence type="ECO:0000256" key="1">
    <source>
        <dbReference type="SAM" id="MobiDB-lite"/>
    </source>
</evidence>
<evidence type="ECO:0000313" key="2">
    <source>
        <dbReference type="EMBL" id="ORY10045.1"/>
    </source>
</evidence>
<proteinExistence type="predicted"/>
<dbReference type="EMBL" id="MCFA01000078">
    <property type="protein sequence ID" value="ORY10045.1"/>
    <property type="molecule type" value="Genomic_DNA"/>
</dbReference>
<feature type="region of interest" description="Disordered" evidence="1">
    <location>
        <begin position="96"/>
        <end position="121"/>
    </location>
</feature>
<dbReference type="AlphaFoldDB" id="A0A1Y1ZJP6"/>